<gene>
    <name evidence="2" type="ORF">OIU85_001340</name>
</gene>
<organism evidence="2 3">
    <name type="scientific">Salix viminalis</name>
    <name type="common">Common osier</name>
    <name type="synonym">Basket willow</name>
    <dbReference type="NCBI Taxonomy" id="40686"/>
    <lineage>
        <taxon>Eukaryota</taxon>
        <taxon>Viridiplantae</taxon>
        <taxon>Streptophyta</taxon>
        <taxon>Embryophyta</taxon>
        <taxon>Tracheophyta</taxon>
        <taxon>Spermatophyta</taxon>
        <taxon>Magnoliopsida</taxon>
        <taxon>eudicotyledons</taxon>
        <taxon>Gunneridae</taxon>
        <taxon>Pentapetalae</taxon>
        <taxon>rosids</taxon>
        <taxon>fabids</taxon>
        <taxon>Malpighiales</taxon>
        <taxon>Salicaceae</taxon>
        <taxon>Saliceae</taxon>
        <taxon>Salix</taxon>
    </lineage>
</organism>
<evidence type="ECO:0000313" key="2">
    <source>
        <dbReference type="EMBL" id="KAJ6750793.1"/>
    </source>
</evidence>
<accession>A0A9Q0ZXQ7</accession>
<dbReference type="Proteomes" id="UP001151529">
    <property type="component" value="Chromosome 16"/>
</dbReference>
<dbReference type="AlphaFoldDB" id="A0A9Q0ZXQ7"/>
<keyword evidence="1" id="KW-1133">Transmembrane helix</keyword>
<comment type="caution">
    <text evidence="2">The sequence shown here is derived from an EMBL/GenBank/DDBJ whole genome shotgun (WGS) entry which is preliminary data.</text>
</comment>
<reference evidence="2" key="2">
    <citation type="journal article" date="2023" name="Int. J. Mol. Sci.">
        <title>De Novo Assembly and Annotation of 11 Diverse Shrub Willow (Salix) Genomes Reveals Novel Gene Organization in Sex-Linked Regions.</title>
        <authorList>
            <person name="Hyden B."/>
            <person name="Feng K."/>
            <person name="Yates T.B."/>
            <person name="Jawdy S."/>
            <person name="Cereghino C."/>
            <person name="Smart L.B."/>
            <person name="Muchero W."/>
        </authorList>
    </citation>
    <scope>NUCLEOTIDE SEQUENCE [LARGE SCALE GENOMIC DNA]</scope>
    <source>
        <tissue evidence="2">Shoot tip</tissue>
    </source>
</reference>
<feature type="transmembrane region" description="Helical" evidence="1">
    <location>
        <begin position="21"/>
        <end position="42"/>
    </location>
</feature>
<evidence type="ECO:0000256" key="1">
    <source>
        <dbReference type="SAM" id="Phobius"/>
    </source>
</evidence>
<dbReference type="EMBL" id="JAPFFL010000001">
    <property type="protein sequence ID" value="KAJ6750793.1"/>
    <property type="molecule type" value="Genomic_DNA"/>
</dbReference>
<name>A0A9Q0ZXQ7_SALVM</name>
<proteinExistence type="predicted"/>
<keyword evidence="1" id="KW-0472">Membrane</keyword>
<evidence type="ECO:0000313" key="3">
    <source>
        <dbReference type="Proteomes" id="UP001151529"/>
    </source>
</evidence>
<reference evidence="2" key="1">
    <citation type="submission" date="2022-11" db="EMBL/GenBank/DDBJ databases">
        <authorList>
            <person name="Hyden B.L."/>
            <person name="Feng K."/>
            <person name="Yates T."/>
            <person name="Jawdy S."/>
            <person name="Smart L.B."/>
            <person name="Muchero W."/>
        </authorList>
    </citation>
    <scope>NUCLEOTIDE SEQUENCE</scope>
    <source>
        <tissue evidence="2">Shoot tip</tissue>
    </source>
</reference>
<protein>
    <submittedName>
        <fullName evidence="2">Uncharacterized protein</fullName>
    </submittedName>
</protein>
<sequence length="96" mass="10797">MWGERATRHMVADIAERCSGYPTHLLLSFVEMLFVILVVYQYRTGSTVFCSTSMSSTQVRASAPHHIHLNMRSLRRIWVGCGCRIAMHAAAMGIVL</sequence>
<keyword evidence="1" id="KW-0812">Transmembrane</keyword>
<keyword evidence="3" id="KW-1185">Reference proteome</keyword>